<dbReference type="InterPro" id="IPR036707">
    <property type="entry name" value="MinE_sf"/>
</dbReference>
<dbReference type="PANTHER" id="PTHR33404">
    <property type="entry name" value="CELL DIVISION TOPOLOGICAL SPECIFICITY FACTOR HOMOLOG, CHLOROPLASTIC"/>
    <property type="match status" value="1"/>
</dbReference>
<evidence type="ECO:0000313" key="3">
    <source>
        <dbReference type="Proteomes" id="UP000734854"/>
    </source>
</evidence>
<keyword evidence="3" id="KW-1185">Reference proteome</keyword>
<organism evidence="2 3">
    <name type="scientific">Zingiber officinale</name>
    <name type="common">Ginger</name>
    <name type="synonym">Amomum zingiber</name>
    <dbReference type="NCBI Taxonomy" id="94328"/>
    <lineage>
        <taxon>Eukaryota</taxon>
        <taxon>Viridiplantae</taxon>
        <taxon>Streptophyta</taxon>
        <taxon>Embryophyta</taxon>
        <taxon>Tracheophyta</taxon>
        <taxon>Spermatophyta</taxon>
        <taxon>Magnoliopsida</taxon>
        <taxon>Liliopsida</taxon>
        <taxon>Zingiberales</taxon>
        <taxon>Zingiberaceae</taxon>
        <taxon>Zingiber</taxon>
    </lineage>
</organism>
<dbReference type="GO" id="GO:0010020">
    <property type="term" value="P:chloroplast fission"/>
    <property type="evidence" value="ECO:0007669"/>
    <property type="project" value="TreeGrafter"/>
</dbReference>
<dbReference type="InterPro" id="IPR005527">
    <property type="entry name" value="MinE"/>
</dbReference>
<comment type="caution">
    <text evidence="2">The sequence shown here is derived from an EMBL/GenBank/DDBJ whole genome shotgun (WGS) entry which is preliminary data.</text>
</comment>
<dbReference type="AlphaFoldDB" id="A0A8J5HE86"/>
<dbReference type="Pfam" id="PF03776">
    <property type="entry name" value="MinE"/>
    <property type="match status" value="1"/>
</dbReference>
<evidence type="ECO:0000313" key="2">
    <source>
        <dbReference type="EMBL" id="KAG6519352.1"/>
    </source>
</evidence>
<accession>A0A8J5HE86</accession>
<gene>
    <name evidence="2" type="ORF">ZIOFF_022845</name>
</gene>
<sequence length="264" mass="29704">MMAISGDVSMFFGALPSHPNHRPVMPTFLCSKYVGFVPSGSGGTVSQIELVGSELAIARLDHFRSGASDLKVAPNLLQMKLPDMNSTNWNHVCFGTGENKLTPTVNQDAEVFLLNVVNMSFFDRLSLTWRMLFPTKVRNNSNAKTAKQRLKMILFSDRCDISDEAKQKIINNIIEALSEFVEIDSLDKVQLNVSTDTDLGTLYSVTIPVRRVRPEYQDSEEDYIGNISNMEYKDTGERSGNIDVKFDFFLPSDQSKRVKWVSDK</sequence>
<reference evidence="2 3" key="1">
    <citation type="submission" date="2020-08" db="EMBL/GenBank/DDBJ databases">
        <title>Plant Genome Project.</title>
        <authorList>
            <person name="Zhang R.-G."/>
        </authorList>
    </citation>
    <scope>NUCLEOTIDE SEQUENCE [LARGE SCALE GENOMIC DNA]</scope>
    <source>
        <tissue evidence="2">Rhizome</tissue>
    </source>
</reference>
<dbReference type="Proteomes" id="UP000734854">
    <property type="component" value="Unassembled WGS sequence"/>
</dbReference>
<dbReference type="Gene3D" id="3.30.1070.10">
    <property type="entry name" value="Cell division topological specificity factor MinE"/>
    <property type="match status" value="1"/>
</dbReference>
<comment type="similarity">
    <text evidence="1">Belongs to the MinE family.</text>
</comment>
<evidence type="ECO:0000256" key="1">
    <source>
        <dbReference type="ARBA" id="ARBA00008168"/>
    </source>
</evidence>
<name>A0A8J5HE86_ZINOF</name>
<protein>
    <recommendedName>
        <fullName evidence="4">Plastid division regulator MinE</fullName>
    </recommendedName>
</protein>
<dbReference type="EMBL" id="JACMSC010000006">
    <property type="protein sequence ID" value="KAG6519352.1"/>
    <property type="molecule type" value="Genomic_DNA"/>
</dbReference>
<dbReference type="GO" id="GO:0051301">
    <property type="term" value="P:cell division"/>
    <property type="evidence" value="ECO:0007669"/>
    <property type="project" value="InterPro"/>
</dbReference>
<proteinExistence type="inferred from homology"/>
<evidence type="ECO:0008006" key="4">
    <source>
        <dbReference type="Google" id="ProtNLM"/>
    </source>
</evidence>
<dbReference type="PANTHER" id="PTHR33404:SF2">
    <property type="entry name" value="CELL DIVISION TOPOLOGICAL SPECIFICITY FACTOR HOMOLOG, CHLOROPLASTIC"/>
    <property type="match status" value="1"/>
</dbReference>